<accession>A0A9N7UB94</accession>
<dbReference type="EMBL" id="CADEAL010000969">
    <property type="protein sequence ID" value="CAB1427462.1"/>
    <property type="molecule type" value="Genomic_DNA"/>
</dbReference>
<evidence type="ECO:0000313" key="3">
    <source>
        <dbReference type="Proteomes" id="UP001153269"/>
    </source>
</evidence>
<name>A0A9N7UB94_PLEPL</name>
<dbReference type="Proteomes" id="UP001153269">
    <property type="component" value="Unassembled WGS sequence"/>
</dbReference>
<keyword evidence="3" id="KW-1185">Reference proteome</keyword>
<dbReference type="AlphaFoldDB" id="A0A9N7UB94"/>
<gene>
    <name evidence="2" type="ORF">PLEPLA_LOCUS15401</name>
</gene>
<reference evidence="2" key="1">
    <citation type="submission" date="2020-03" db="EMBL/GenBank/DDBJ databases">
        <authorList>
            <person name="Weist P."/>
        </authorList>
    </citation>
    <scope>NUCLEOTIDE SEQUENCE</scope>
</reference>
<organism evidence="2 3">
    <name type="scientific">Pleuronectes platessa</name>
    <name type="common">European plaice</name>
    <dbReference type="NCBI Taxonomy" id="8262"/>
    <lineage>
        <taxon>Eukaryota</taxon>
        <taxon>Metazoa</taxon>
        <taxon>Chordata</taxon>
        <taxon>Craniata</taxon>
        <taxon>Vertebrata</taxon>
        <taxon>Euteleostomi</taxon>
        <taxon>Actinopterygii</taxon>
        <taxon>Neopterygii</taxon>
        <taxon>Teleostei</taxon>
        <taxon>Neoteleostei</taxon>
        <taxon>Acanthomorphata</taxon>
        <taxon>Carangaria</taxon>
        <taxon>Pleuronectiformes</taxon>
        <taxon>Pleuronectoidei</taxon>
        <taxon>Pleuronectidae</taxon>
        <taxon>Pleuronectes</taxon>
    </lineage>
</organism>
<feature type="chain" id="PRO_5040206263" evidence="1">
    <location>
        <begin position="23"/>
        <end position="153"/>
    </location>
</feature>
<sequence>MVWQPQKGSLLLLLTSPYSTLAVPANVPDGLGFCTARAPLAGLHGHWHCTGQLGGSQGSELEEMSSTTHASGLDAATRCCQMIQASAAKLGPRNLDGAPHQIELTNSTARLAELNSRYRRSGTSPKLIVDPLATSQGEELWPECRSRTGSKPG</sequence>
<protein>
    <submittedName>
        <fullName evidence="2">Uncharacterized protein</fullName>
    </submittedName>
</protein>
<keyword evidence="1" id="KW-0732">Signal</keyword>
<proteinExistence type="predicted"/>
<comment type="caution">
    <text evidence="2">The sequence shown here is derived from an EMBL/GenBank/DDBJ whole genome shotgun (WGS) entry which is preliminary data.</text>
</comment>
<feature type="signal peptide" evidence="1">
    <location>
        <begin position="1"/>
        <end position="22"/>
    </location>
</feature>
<evidence type="ECO:0000313" key="2">
    <source>
        <dbReference type="EMBL" id="CAB1427462.1"/>
    </source>
</evidence>
<evidence type="ECO:0000256" key="1">
    <source>
        <dbReference type="SAM" id="SignalP"/>
    </source>
</evidence>